<gene>
    <name evidence="4" type="primary">LOC120277096</name>
</gene>
<organism evidence="3 4">
    <name type="scientific">Dioscorea cayennensis subsp. rotundata</name>
    <name type="common">White Guinea yam</name>
    <name type="synonym">Dioscorea rotundata</name>
    <dbReference type="NCBI Taxonomy" id="55577"/>
    <lineage>
        <taxon>Eukaryota</taxon>
        <taxon>Viridiplantae</taxon>
        <taxon>Streptophyta</taxon>
        <taxon>Embryophyta</taxon>
        <taxon>Tracheophyta</taxon>
        <taxon>Spermatophyta</taxon>
        <taxon>Magnoliopsida</taxon>
        <taxon>Liliopsida</taxon>
        <taxon>Dioscoreales</taxon>
        <taxon>Dioscoreaceae</taxon>
        <taxon>Dioscorea</taxon>
    </lineage>
</organism>
<dbReference type="Pfam" id="PF22978">
    <property type="entry name" value="HAD_Pex22"/>
    <property type="match status" value="1"/>
</dbReference>
<dbReference type="PANTHER" id="PTHR34126">
    <property type="entry name" value="PEROXISOME BIOGENESIS PROTEIN 22"/>
    <property type="match status" value="1"/>
</dbReference>
<keyword evidence="3" id="KW-1185">Reference proteome</keyword>
<dbReference type="InterPro" id="IPR037485">
    <property type="entry name" value="PEX22"/>
</dbReference>
<keyword evidence="2" id="KW-1133">Transmembrane helix</keyword>
<evidence type="ECO:0000256" key="1">
    <source>
        <dbReference type="SAM" id="MobiDB-lite"/>
    </source>
</evidence>
<dbReference type="PANTHER" id="PTHR34126:SF9">
    <property type="entry name" value="OS04G0629000 PROTEIN"/>
    <property type="match status" value="1"/>
</dbReference>
<evidence type="ECO:0000313" key="3">
    <source>
        <dbReference type="Proteomes" id="UP001515500"/>
    </source>
</evidence>
<feature type="transmembrane region" description="Helical" evidence="2">
    <location>
        <begin position="44"/>
        <end position="64"/>
    </location>
</feature>
<keyword evidence="2" id="KW-0472">Membrane</keyword>
<dbReference type="RefSeq" id="XP_039139775.1">
    <property type="nucleotide sequence ID" value="XM_039283841.1"/>
</dbReference>
<dbReference type="GeneID" id="120277096"/>
<feature type="region of interest" description="Disordered" evidence="1">
    <location>
        <begin position="72"/>
        <end position="91"/>
    </location>
</feature>
<name>A0AB40CMI6_DIOCR</name>
<reference evidence="4" key="1">
    <citation type="submission" date="2025-08" db="UniProtKB">
        <authorList>
            <consortium name="RefSeq"/>
        </authorList>
    </citation>
    <scope>IDENTIFICATION</scope>
</reference>
<dbReference type="AlphaFoldDB" id="A0AB40CMI6"/>
<evidence type="ECO:0000256" key="2">
    <source>
        <dbReference type="SAM" id="Phobius"/>
    </source>
</evidence>
<keyword evidence="2" id="KW-0812">Transmembrane</keyword>
<proteinExistence type="predicted"/>
<sequence>MASPPSSSSSDSSRDELADLLQRFMESIAGFSARLPFPVDRQRLHSIATVVVLTCSIVFAWKFLKAPRQHRRRQRQAPEQFHALSDASSHPSTMVQGLEAFSSSGGSRAHDVVDDFFQAASLTIPQLVQQKFFEGRKVTCRLLGIVLEETNPDDLQKSVTVKSSVLEILLEMTKCCDLYLMERILDDESEEKVISALKDAGIFTSGSFVSDKVLFCSTENGRVSFVRQLEPDWHIDTDFEIVSQLARFIKYQLHISLTRPDLPASNVFCSTSLERFIGVPDHC</sequence>
<protein>
    <submittedName>
        <fullName evidence="4">Peroxisome biogenesis protein 22-like isoform X1</fullName>
    </submittedName>
</protein>
<accession>A0AB40CMI6</accession>
<evidence type="ECO:0000313" key="4">
    <source>
        <dbReference type="RefSeq" id="XP_039139775.1"/>
    </source>
</evidence>
<dbReference type="Proteomes" id="UP001515500">
    <property type="component" value="Chromosome 15"/>
</dbReference>
<dbReference type="GO" id="GO:0007031">
    <property type="term" value="P:peroxisome organization"/>
    <property type="evidence" value="ECO:0007669"/>
    <property type="project" value="InterPro"/>
</dbReference>